<organism evidence="1 2">
    <name type="scientific">Helianthus annuus</name>
    <name type="common">Common sunflower</name>
    <dbReference type="NCBI Taxonomy" id="4232"/>
    <lineage>
        <taxon>Eukaryota</taxon>
        <taxon>Viridiplantae</taxon>
        <taxon>Streptophyta</taxon>
        <taxon>Embryophyta</taxon>
        <taxon>Tracheophyta</taxon>
        <taxon>Spermatophyta</taxon>
        <taxon>Magnoliopsida</taxon>
        <taxon>eudicotyledons</taxon>
        <taxon>Gunneridae</taxon>
        <taxon>Pentapetalae</taxon>
        <taxon>asterids</taxon>
        <taxon>campanulids</taxon>
        <taxon>Asterales</taxon>
        <taxon>Asteraceae</taxon>
        <taxon>Asteroideae</taxon>
        <taxon>Heliantheae alliance</taxon>
        <taxon>Heliantheae</taxon>
        <taxon>Helianthus</taxon>
    </lineage>
</organism>
<dbReference type="EMBL" id="MNCJ02000316">
    <property type="protein sequence ID" value="KAF5824090.1"/>
    <property type="molecule type" value="Genomic_DNA"/>
</dbReference>
<accession>A0A9K3P5D2</accession>
<dbReference type="AlphaFoldDB" id="A0A9K3P5D2"/>
<gene>
    <name evidence="1" type="ORF">HanXRQr2_Chr01g0045301</name>
</gene>
<dbReference type="Proteomes" id="UP000215914">
    <property type="component" value="Unassembled WGS sequence"/>
</dbReference>
<evidence type="ECO:0000313" key="1">
    <source>
        <dbReference type="EMBL" id="KAF5824090.1"/>
    </source>
</evidence>
<evidence type="ECO:0000313" key="2">
    <source>
        <dbReference type="Proteomes" id="UP000215914"/>
    </source>
</evidence>
<sequence length="49" mass="5384">MRKNSLRFSKAKYAAPICTGRLTGRGTGFGKGLLLPSKLSYVAFQLHNK</sequence>
<dbReference type="Gramene" id="mRNA:HanXRQr2_Chr01g0045301">
    <property type="protein sequence ID" value="CDS:HanXRQr2_Chr01g0045301.1"/>
    <property type="gene ID" value="HanXRQr2_Chr01g0045301"/>
</dbReference>
<protein>
    <submittedName>
        <fullName evidence="1">Uncharacterized protein</fullName>
    </submittedName>
</protein>
<reference evidence="1" key="2">
    <citation type="submission" date="2020-06" db="EMBL/GenBank/DDBJ databases">
        <title>Helianthus annuus Genome sequencing and assembly Release 2.</title>
        <authorList>
            <person name="Gouzy J."/>
            <person name="Langlade N."/>
            <person name="Munos S."/>
        </authorList>
    </citation>
    <scope>NUCLEOTIDE SEQUENCE</scope>
    <source>
        <tissue evidence="1">Leaves</tissue>
    </source>
</reference>
<proteinExistence type="predicted"/>
<reference evidence="1" key="1">
    <citation type="journal article" date="2017" name="Nature">
        <title>The sunflower genome provides insights into oil metabolism, flowering and Asterid evolution.</title>
        <authorList>
            <person name="Badouin H."/>
            <person name="Gouzy J."/>
            <person name="Grassa C.J."/>
            <person name="Murat F."/>
            <person name="Staton S.E."/>
            <person name="Cottret L."/>
            <person name="Lelandais-Briere C."/>
            <person name="Owens G.L."/>
            <person name="Carrere S."/>
            <person name="Mayjonade B."/>
            <person name="Legrand L."/>
            <person name="Gill N."/>
            <person name="Kane N.C."/>
            <person name="Bowers J.E."/>
            <person name="Hubner S."/>
            <person name="Bellec A."/>
            <person name="Berard A."/>
            <person name="Berges H."/>
            <person name="Blanchet N."/>
            <person name="Boniface M.C."/>
            <person name="Brunel D."/>
            <person name="Catrice O."/>
            <person name="Chaidir N."/>
            <person name="Claudel C."/>
            <person name="Donnadieu C."/>
            <person name="Faraut T."/>
            <person name="Fievet G."/>
            <person name="Helmstetter N."/>
            <person name="King M."/>
            <person name="Knapp S.J."/>
            <person name="Lai Z."/>
            <person name="Le Paslier M.C."/>
            <person name="Lippi Y."/>
            <person name="Lorenzon L."/>
            <person name="Mandel J.R."/>
            <person name="Marage G."/>
            <person name="Marchand G."/>
            <person name="Marquand E."/>
            <person name="Bret-Mestries E."/>
            <person name="Morien E."/>
            <person name="Nambeesan S."/>
            <person name="Nguyen T."/>
            <person name="Pegot-Espagnet P."/>
            <person name="Pouilly N."/>
            <person name="Raftis F."/>
            <person name="Sallet E."/>
            <person name="Schiex T."/>
            <person name="Thomas J."/>
            <person name="Vandecasteele C."/>
            <person name="Vares D."/>
            <person name="Vear F."/>
            <person name="Vautrin S."/>
            <person name="Crespi M."/>
            <person name="Mangin B."/>
            <person name="Burke J.M."/>
            <person name="Salse J."/>
            <person name="Munos S."/>
            <person name="Vincourt P."/>
            <person name="Rieseberg L.H."/>
            <person name="Langlade N.B."/>
        </authorList>
    </citation>
    <scope>NUCLEOTIDE SEQUENCE</scope>
    <source>
        <tissue evidence="1">Leaves</tissue>
    </source>
</reference>
<name>A0A9K3P5D2_HELAN</name>
<keyword evidence="2" id="KW-1185">Reference proteome</keyword>
<comment type="caution">
    <text evidence="1">The sequence shown here is derived from an EMBL/GenBank/DDBJ whole genome shotgun (WGS) entry which is preliminary data.</text>
</comment>